<feature type="compositionally biased region" description="Basic and acidic residues" evidence="5">
    <location>
        <begin position="198"/>
        <end position="214"/>
    </location>
</feature>
<evidence type="ECO:0000256" key="1">
    <source>
        <dbReference type="ARBA" id="ARBA00001947"/>
    </source>
</evidence>
<dbReference type="PANTHER" id="PTHR46233">
    <property type="entry name" value="HYDROXYACYLGLUTATHIONE HYDROLASE GLOC"/>
    <property type="match status" value="1"/>
</dbReference>
<comment type="cofactor">
    <cofactor evidence="1">
        <name>Zn(2+)</name>
        <dbReference type="ChEBI" id="CHEBI:29105"/>
    </cofactor>
</comment>
<dbReference type="EMBL" id="JAHDYR010000007">
    <property type="protein sequence ID" value="KAG9395978.1"/>
    <property type="molecule type" value="Genomic_DNA"/>
</dbReference>
<evidence type="ECO:0000259" key="6">
    <source>
        <dbReference type="SMART" id="SM00849"/>
    </source>
</evidence>
<name>A0A8J6E3I5_9EUKA</name>
<keyword evidence="2" id="KW-0479">Metal-binding</keyword>
<dbReference type="CDD" id="cd06262">
    <property type="entry name" value="metallo-hydrolase-like_MBL-fold"/>
    <property type="match status" value="1"/>
</dbReference>
<keyword evidence="8" id="KW-1185">Reference proteome</keyword>
<dbReference type="Proteomes" id="UP000717585">
    <property type="component" value="Unassembled WGS sequence"/>
</dbReference>
<evidence type="ECO:0000256" key="2">
    <source>
        <dbReference type="ARBA" id="ARBA00022723"/>
    </source>
</evidence>
<dbReference type="Pfam" id="PF00753">
    <property type="entry name" value="Lactamase_B"/>
    <property type="match status" value="1"/>
</dbReference>
<dbReference type="SUPFAM" id="SSF56281">
    <property type="entry name" value="Metallo-hydrolase/oxidoreductase"/>
    <property type="match status" value="1"/>
</dbReference>
<evidence type="ECO:0000313" key="7">
    <source>
        <dbReference type="EMBL" id="KAG9395978.1"/>
    </source>
</evidence>
<dbReference type="PANTHER" id="PTHR46233:SF3">
    <property type="entry name" value="HYDROXYACYLGLUTATHIONE HYDROLASE GLOC"/>
    <property type="match status" value="1"/>
</dbReference>
<dbReference type="SMART" id="SM00849">
    <property type="entry name" value="Lactamase_B"/>
    <property type="match status" value="1"/>
</dbReference>
<keyword evidence="4" id="KW-0862">Zinc</keyword>
<gene>
    <name evidence="7" type="ORF">J8273_2327</name>
</gene>
<sequence>MSLATLVIKKVAVGDLQSNCIIVADTAVNQCLLFDCGDQHAKIMMNMRQIDDEMTPKAIVLTHGHFDHIQGVKGIKDAFPDVEVLINQEDVELYNKIEQQGKMFGMRTTPVPPHTGTIRHGDEISVGSVSFKAMHTPGHSPGSMCFYSEANKVVITGDTMFAGGQGRTDLWGGSGPTLKASLKELKKLPADTRVIPGHGDDSTIGRESRTPIYI</sequence>
<reference evidence="7" key="1">
    <citation type="submission" date="2021-05" db="EMBL/GenBank/DDBJ databases">
        <title>A free-living protist that lacks canonical eukaryotic 1 DNA replication and segregation systems.</title>
        <authorList>
            <person name="Salas-Leiva D.E."/>
            <person name="Tromer E.C."/>
            <person name="Curtis B.A."/>
            <person name="Jerlstrom-Hultqvist J."/>
            <person name="Kolisko M."/>
            <person name="Yi Z."/>
            <person name="Salas-Leiva J.S."/>
            <person name="Gallot-Lavallee L."/>
            <person name="Kops G.J.P.L."/>
            <person name="Archibald J.M."/>
            <person name="Simpson A.G.B."/>
            <person name="Roger A.J."/>
        </authorList>
    </citation>
    <scope>NUCLEOTIDE SEQUENCE</scope>
    <source>
        <strain evidence="7">BICM</strain>
    </source>
</reference>
<evidence type="ECO:0000256" key="5">
    <source>
        <dbReference type="SAM" id="MobiDB-lite"/>
    </source>
</evidence>
<dbReference type="GO" id="GO:0046872">
    <property type="term" value="F:metal ion binding"/>
    <property type="evidence" value="ECO:0007669"/>
    <property type="project" value="UniProtKB-KW"/>
</dbReference>
<dbReference type="InterPro" id="IPR036866">
    <property type="entry name" value="RibonucZ/Hydroxyglut_hydro"/>
</dbReference>
<dbReference type="InterPro" id="IPR001279">
    <property type="entry name" value="Metallo-B-lactamas"/>
</dbReference>
<feature type="region of interest" description="Disordered" evidence="5">
    <location>
        <begin position="193"/>
        <end position="214"/>
    </location>
</feature>
<feature type="domain" description="Metallo-beta-lactamase" evidence="6">
    <location>
        <begin position="17"/>
        <end position="198"/>
    </location>
</feature>
<dbReference type="AlphaFoldDB" id="A0A8J6E3I5"/>
<accession>A0A8J6E3I5</accession>
<dbReference type="InterPro" id="IPR051453">
    <property type="entry name" value="MBL_Glyoxalase_II"/>
</dbReference>
<dbReference type="OrthoDB" id="515692at2759"/>
<dbReference type="Gene3D" id="3.60.15.10">
    <property type="entry name" value="Ribonuclease Z/Hydroxyacylglutathione hydrolase-like"/>
    <property type="match status" value="1"/>
</dbReference>
<protein>
    <submittedName>
        <fullName evidence="7">Metallo-beta-lactamase superfamily</fullName>
    </submittedName>
</protein>
<evidence type="ECO:0000256" key="4">
    <source>
        <dbReference type="ARBA" id="ARBA00022833"/>
    </source>
</evidence>
<organism evidence="7 8">
    <name type="scientific">Carpediemonas membranifera</name>
    <dbReference type="NCBI Taxonomy" id="201153"/>
    <lineage>
        <taxon>Eukaryota</taxon>
        <taxon>Metamonada</taxon>
        <taxon>Carpediemonas-like organisms</taxon>
        <taxon>Carpediemonas</taxon>
    </lineage>
</organism>
<evidence type="ECO:0000313" key="8">
    <source>
        <dbReference type="Proteomes" id="UP000717585"/>
    </source>
</evidence>
<dbReference type="GO" id="GO:0016787">
    <property type="term" value="F:hydrolase activity"/>
    <property type="evidence" value="ECO:0007669"/>
    <property type="project" value="UniProtKB-KW"/>
</dbReference>
<comment type="caution">
    <text evidence="7">The sequence shown here is derived from an EMBL/GenBank/DDBJ whole genome shotgun (WGS) entry which is preliminary data.</text>
</comment>
<keyword evidence="3" id="KW-0378">Hydrolase</keyword>
<proteinExistence type="predicted"/>
<evidence type="ECO:0000256" key="3">
    <source>
        <dbReference type="ARBA" id="ARBA00022801"/>
    </source>
</evidence>